<keyword evidence="5" id="KW-1185">Reference proteome</keyword>
<dbReference type="GO" id="GO:0061844">
    <property type="term" value="P:antimicrobial humoral immune response mediated by antimicrobial peptide"/>
    <property type="evidence" value="ECO:0007669"/>
    <property type="project" value="TreeGrafter"/>
</dbReference>
<dbReference type="AlphaFoldDB" id="A0A2K5U6F5"/>
<evidence type="ECO:0000256" key="1">
    <source>
        <dbReference type="ARBA" id="ARBA00022685"/>
    </source>
</evidence>
<reference evidence="4 5" key="1">
    <citation type="submission" date="2013-03" db="EMBL/GenBank/DDBJ databases">
        <authorList>
            <person name="Warren W."/>
            <person name="Wilson R.K."/>
        </authorList>
    </citation>
    <scope>NUCLEOTIDE SEQUENCE</scope>
</reference>
<reference evidence="4" key="2">
    <citation type="submission" date="2025-08" db="UniProtKB">
        <authorList>
            <consortium name="Ensembl"/>
        </authorList>
    </citation>
    <scope>IDENTIFICATION</scope>
</reference>
<sequence>SSGGVKESRHWSPEPERAAESCQLHRACSAAVGICRPAFDGSLRPPGPPPRPLAEPGRDSSIRACPPVLHLPQMGDQDRKRETALEILDLWKAIDGLPYSHPLQPSKRNVMEAFAKPEIGDLDMLSKKIPKEEDVLKS</sequence>
<keyword evidence="2" id="KW-0732">Signal</keyword>
<accession>A0A2K5U6F5</accession>
<dbReference type="PANTHER" id="PTHR20950:SF1">
    <property type="entry name" value="GALANIN-LIKE PEPTIDE"/>
    <property type="match status" value="1"/>
</dbReference>
<feature type="region of interest" description="Disordered" evidence="3">
    <location>
        <begin position="39"/>
        <end position="79"/>
    </location>
</feature>
<dbReference type="GO" id="GO:0050829">
    <property type="term" value="P:defense response to Gram-negative bacterium"/>
    <property type="evidence" value="ECO:0007669"/>
    <property type="project" value="TreeGrafter"/>
</dbReference>
<reference evidence="4" key="3">
    <citation type="submission" date="2025-09" db="UniProtKB">
        <authorList>
            <consortium name="Ensembl"/>
        </authorList>
    </citation>
    <scope>IDENTIFICATION</scope>
</reference>
<dbReference type="GeneTree" id="ENSGT00390000016349"/>
<dbReference type="Ensembl" id="ENSMFAT00000026626.2">
    <property type="protein sequence ID" value="ENSMFAP00000007932.2"/>
    <property type="gene ID" value="ENSMFAG00000036569.2"/>
</dbReference>
<proteinExistence type="predicted"/>
<name>A0A2K5U6F5_MACFA</name>
<keyword evidence="1" id="KW-0165">Cleavage on pair of basic residues</keyword>
<dbReference type="GO" id="GO:0042595">
    <property type="term" value="P:behavioral response to starvation"/>
    <property type="evidence" value="ECO:0007669"/>
    <property type="project" value="TreeGrafter"/>
</dbReference>
<dbReference type="InterPro" id="IPR039244">
    <property type="entry name" value="GALP"/>
</dbReference>
<dbReference type="VEuPathDB" id="HostDB:ENSMFAG00000036569"/>
<dbReference type="Proteomes" id="UP000233100">
    <property type="component" value="Chromosome 19"/>
</dbReference>
<evidence type="ECO:0000256" key="2">
    <source>
        <dbReference type="ARBA" id="ARBA00022729"/>
    </source>
</evidence>
<protein>
    <submittedName>
        <fullName evidence="4">Galanin like peptide</fullName>
    </submittedName>
</protein>
<dbReference type="PANTHER" id="PTHR20950">
    <property type="entry name" value="GALANIN-RELATED PEPTIDE"/>
    <property type="match status" value="1"/>
</dbReference>
<evidence type="ECO:0000256" key="3">
    <source>
        <dbReference type="SAM" id="MobiDB-lite"/>
    </source>
</evidence>
<gene>
    <name evidence="4" type="primary">GALP</name>
</gene>
<evidence type="ECO:0000313" key="5">
    <source>
        <dbReference type="Proteomes" id="UP000233100"/>
    </source>
</evidence>
<organism evidence="4 5">
    <name type="scientific">Macaca fascicularis</name>
    <name type="common">Crab-eating macaque</name>
    <name type="synonym">Cynomolgus monkey</name>
    <dbReference type="NCBI Taxonomy" id="9541"/>
    <lineage>
        <taxon>Eukaryota</taxon>
        <taxon>Metazoa</taxon>
        <taxon>Chordata</taxon>
        <taxon>Craniata</taxon>
        <taxon>Vertebrata</taxon>
        <taxon>Euteleostomi</taxon>
        <taxon>Mammalia</taxon>
        <taxon>Eutheria</taxon>
        <taxon>Euarchontoglires</taxon>
        <taxon>Primates</taxon>
        <taxon>Haplorrhini</taxon>
        <taxon>Catarrhini</taxon>
        <taxon>Cercopithecidae</taxon>
        <taxon>Cercopithecinae</taxon>
        <taxon>Macaca</taxon>
    </lineage>
</organism>
<evidence type="ECO:0000313" key="4">
    <source>
        <dbReference type="Ensembl" id="ENSMFAP00000007932.2"/>
    </source>
</evidence>